<dbReference type="STRING" id="1577792.QX51_10230"/>
<sequence>MYFPIGEYTLSKDPYVSTLFAPYLISWMNKHKGDVNIEYSDITSKYHMYVVQGPKSKDMINSLVKENIDEVPSEDSGMMRNIMSFQL</sequence>
<dbReference type="OrthoDB" id="9774591at2"/>
<gene>
    <name evidence="1" type="ORF">QX51_10230</name>
</gene>
<dbReference type="RefSeq" id="WP_039679820.1">
    <property type="nucleotide sequence ID" value="NZ_JWHR01000093.1"/>
</dbReference>
<dbReference type="Gene3D" id="3.30.1360.120">
    <property type="entry name" value="Probable tRNA modification gtpase trme, domain 1"/>
    <property type="match status" value="1"/>
</dbReference>
<dbReference type="Gene3D" id="3.30.70.1400">
    <property type="entry name" value="Aminomethyltransferase beta-barrel domains"/>
    <property type="match status" value="1"/>
</dbReference>
<reference evidence="1 2" key="1">
    <citation type="submission" date="2014-12" db="EMBL/GenBank/DDBJ databases">
        <title>Draft genome sequence of Terrisporobacter sp. 08-306576, isolated from the blood culture of a bacteremia patient.</title>
        <authorList>
            <person name="Lund L.C."/>
            <person name="Sydenham T.V."/>
            <person name="Hogh S.V."/>
            <person name="Skov M.N."/>
            <person name="Kemp M."/>
            <person name="Justesen U.S."/>
        </authorList>
    </citation>
    <scope>NUCLEOTIDE SEQUENCE [LARGE SCALE GENOMIC DNA]</scope>
    <source>
        <strain evidence="1 2">08-306576</strain>
    </source>
</reference>
<dbReference type="SUPFAM" id="SSF103025">
    <property type="entry name" value="Folate-binding domain"/>
    <property type="match status" value="1"/>
</dbReference>
<accession>A0A0B3W3R5</accession>
<proteinExistence type="predicted"/>
<name>A0A0B3W3R5_9FIRM</name>
<dbReference type="AlphaFoldDB" id="A0A0B3W3R5"/>
<protein>
    <submittedName>
        <fullName evidence="1">Uncharacterized protein</fullName>
    </submittedName>
</protein>
<organism evidence="1 2">
    <name type="scientific">Terrisporobacter othiniensis</name>
    <dbReference type="NCBI Taxonomy" id="1577792"/>
    <lineage>
        <taxon>Bacteria</taxon>
        <taxon>Bacillati</taxon>
        <taxon>Bacillota</taxon>
        <taxon>Clostridia</taxon>
        <taxon>Peptostreptococcales</taxon>
        <taxon>Peptostreptococcaceae</taxon>
        <taxon>Terrisporobacter</taxon>
    </lineage>
</organism>
<evidence type="ECO:0000313" key="1">
    <source>
        <dbReference type="EMBL" id="KHS57062.1"/>
    </source>
</evidence>
<comment type="caution">
    <text evidence="1">The sequence shown here is derived from an EMBL/GenBank/DDBJ whole genome shotgun (WGS) entry which is preliminary data.</text>
</comment>
<keyword evidence="2" id="KW-1185">Reference proteome</keyword>
<dbReference type="EMBL" id="JWHR01000093">
    <property type="protein sequence ID" value="KHS57062.1"/>
    <property type="molecule type" value="Genomic_DNA"/>
</dbReference>
<dbReference type="InterPro" id="IPR027266">
    <property type="entry name" value="TrmE/GcvT-like"/>
</dbReference>
<dbReference type="Proteomes" id="UP000031189">
    <property type="component" value="Unassembled WGS sequence"/>
</dbReference>
<evidence type="ECO:0000313" key="2">
    <source>
        <dbReference type="Proteomes" id="UP000031189"/>
    </source>
</evidence>